<accession>A0A166NAT2</accession>
<evidence type="ECO:0000313" key="1">
    <source>
        <dbReference type="EMBL" id="KZZ88760.1"/>
    </source>
</evidence>
<dbReference type="EMBL" id="AZGY01000028">
    <property type="protein sequence ID" value="KZZ88760.1"/>
    <property type="molecule type" value="Genomic_DNA"/>
</dbReference>
<proteinExistence type="predicted"/>
<reference evidence="1 2" key="1">
    <citation type="journal article" date="2016" name="Genome Biol. Evol.">
        <title>Divergent and convergent evolution of fungal pathogenicity.</title>
        <authorList>
            <person name="Shang Y."/>
            <person name="Xiao G."/>
            <person name="Zheng P."/>
            <person name="Cen K."/>
            <person name="Zhan S."/>
            <person name="Wang C."/>
        </authorList>
    </citation>
    <scope>NUCLEOTIDE SEQUENCE [LARGE SCALE GENOMIC DNA]</scope>
    <source>
        <strain evidence="1 2">RCEF 2490</strain>
    </source>
</reference>
<keyword evidence="2" id="KW-1185">Reference proteome</keyword>
<evidence type="ECO:0000313" key="2">
    <source>
        <dbReference type="Proteomes" id="UP000078544"/>
    </source>
</evidence>
<name>A0A166NAT2_9HYPO</name>
<dbReference type="STRING" id="1081109.A0A166NAT2"/>
<comment type="caution">
    <text evidence="1">The sequence shown here is derived from an EMBL/GenBank/DDBJ whole genome shotgun (WGS) entry which is preliminary data.</text>
</comment>
<dbReference type="Proteomes" id="UP000078544">
    <property type="component" value="Unassembled WGS sequence"/>
</dbReference>
<dbReference type="OrthoDB" id="5576763at2759"/>
<sequence>MAIKAVVAVQMIHLGWEATNVPPSGLTDITFPIAMPKAPHEMDYYFEQAIAFQHAPENRVIYTGLQPRPNRKGKSIVHATFSSFFNNTTTEDKHCSYGADGGPGVSCHIDVEATYNTLYHLRIDRLDHTYNGTLIDAFNASKSWHIGSFTLPASVSGMKGYNWVGFMEYFWTNLTYCPKYPYTAATFKPPLTSLPGVRTKLFPPYRDVHCEGMPWAMKEPVPGTYDITINPNKAPKST</sequence>
<gene>
    <name evidence="1" type="ORF">AAL_07961</name>
</gene>
<dbReference type="AlphaFoldDB" id="A0A166NAT2"/>
<protein>
    <submittedName>
        <fullName evidence="1">Uncharacterized protein</fullName>
    </submittedName>
</protein>
<organism evidence="1 2">
    <name type="scientific">Moelleriella libera RCEF 2490</name>
    <dbReference type="NCBI Taxonomy" id="1081109"/>
    <lineage>
        <taxon>Eukaryota</taxon>
        <taxon>Fungi</taxon>
        <taxon>Dikarya</taxon>
        <taxon>Ascomycota</taxon>
        <taxon>Pezizomycotina</taxon>
        <taxon>Sordariomycetes</taxon>
        <taxon>Hypocreomycetidae</taxon>
        <taxon>Hypocreales</taxon>
        <taxon>Clavicipitaceae</taxon>
        <taxon>Moelleriella</taxon>
    </lineage>
</organism>